<dbReference type="CDD" id="cd01832">
    <property type="entry name" value="SGNH_hydrolase_like_1"/>
    <property type="match status" value="1"/>
</dbReference>
<dbReference type="Pfam" id="PF13472">
    <property type="entry name" value="Lipase_GDSL_2"/>
    <property type="match status" value="1"/>
</dbReference>
<dbReference type="GO" id="GO:0016788">
    <property type="term" value="F:hydrolase activity, acting on ester bonds"/>
    <property type="evidence" value="ECO:0007669"/>
    <property type="project" value="UniProtKB-ARBA"/>
</dbReference>
<keyword evidence="3" id="KW-1185">Reference proteome</keyword>
<dbReference type="PANTHER" id="PTHR43784:SF2">
    <property type="entry name" value="GDSL-LIKE LIPASE_ACYLHYDROLASE, PUTATIVE (AFU_ORTHOLOGUE AFUA_2G00820)-RELATED"/>
    <property type="match status" value="1"/>
</dbReference>
<dbReference type="AlphaFoldDB" id="A0A518F0H7"/>
<dbReference type="InterPro" id="IPR053140">
    <property type="entry name" value="GDSL_Rv0518-like"/>
</dbReference>
<dbReference type="PANTHER" id="PTHR43784">
    <property type="entry name" value="GDSL-LIKE LIPASE/ACYLHYDROLASE, PUTATIVE (AFU_ORTHOLOGUE AFUA_2G00820)-RELATED"/>
    <property type="match status" value="1"/>
</dbReference>
<evidence type="ECO:0000313" key="3">
    <source>
        <dbReference type="Proteomes" id="UP000320390"/>
    </source>
</evidence>
<sequence length="260" mass="28178">MDAPGRPFRRYIALGDSSTEGLDDPNGRGGYRGWSERLALHIARGQAAPLEYANLAVRGRSTREVLEEQLAPALALAPDFATLFVGTNDVTAGRFDEERFAADFEAMQRSLRDAGSAVLSFTLPDLTPVMPLARFVRGRVLRMNERIRGCSAATGSLLVDFAAAPVTSDPRLWSEDRIHANSLGHERMAAALAEAIGLVGHGGWEEPLGPAERRSLAARAGTELGWWTRHFVPWIGRSLTGKTSGDGLEPKYPCPIVVSD</sequence>
<dbReference type="InterPro" id="IPR036514">
    <property type="entry name" value="SGNH_hydro_sf"/>
</dbReference>
<dbReference type="Proteomes" id="UP000320390">
    <property type="component" value="Chromosome"/>
</dbReference>
<organism evidence="2 3">
    <name type="scientific">Saltatorellus ferox</name>
    <dbReference type="NCBI Taxonomy" id="2528018"/>
    <lineage>
        <taxon>Bacteria</taxon>
        <taxon>Pseudomonadati</taxon>
        <taxon>Planctomycetota</taxon>
        <taxon>Planctomycetia</taxon>
        <taxon>Planctomycetia incertae sedis</taxon>
        <taxon>Saltatorellus</taxon>
    </lineage>
</organism>
<dbReference type="OrthoDB" id="252349at2"/>
<proteinExistence type="predicted"/>
<dbReference type="InterPro" id="IPR013830">
    <property type="entry name" value="SGNH_hydro"/>
</dbReference>
<feature type="domain" description="SGNH hydrolase-type esterase" evidence="1">
    <location>
        <begin position="13"/>
        <end position="187"/>
    </location>
</feature>
<name>A0A518F0H7_9BACT</name>
<keyword evidence="2" id="KW-0378">Hydrolase</keyword>
<evidence type="ECO:0000313" key="2">
    <source>
        <dbReference type="EMBL" id="QDV09835.1"/>
    </source>
</evidence>
<accession>A0A518F0H7</accession>
<dbReference type="RefSeq" id="WP_145204927.1">
    <property type="nucleotide sequence ID" value="NZ_CP036434.1"/>
</dbReference>
<reference evidence="2 3" key="1">
    <citation type="submission" date="2019-02" db="EMBL/GenBank/DDBJ databases">
        <title>Deep-cultivation of Planctomycetes and their phenomic and genomic characterization uncovers novel biology.</title>
        <authorList>
            <person name="Wiegand S."/>
            <person name="Jogler M."/>
            <person name="Boedeker C."/>
            <person name="Pinto D."/>
            <person name="Vollmers J."/>
            <person name="Rivas-Marin E."/>
            <person name="Kohn T."/>
            <person name="Peeters S.H."/>
            <person name="Heuer A."/>
            <person name="Rast P."/>
            <person name="Oberbeckmann S."/>
            <person name="Bunk B."/>
            <person name="Jeske O."/>
            <person name="Meyerdierks A."/>
            <person name="Storesund J.E."/>
            <person name="Kallscheuer N."/>
            <person name="Luecker S."/>
            <person name="Lage O.M."/>
            <person name="Pohl T."/>
            <person name="Merkel B.J."/>
            <person name="Hornburger P."/>
            <person name="Mueller R.-W."/>
            <person name="Bruemmer F."/>
            <person name="Labrenz M."/>
            <person name="Spormann A.M."/>
            <person name="Op den Camp H."/>
            <person name="Overmann J."/>
            <person name="Amann R."/>
            <person name="Jetten M.S.M."/>
            <person name="Mascher T."/>
            <person name="Medema M.H."/>
            <person name="Devos D.P."/>
            <person name="Kaster A.-K."/>
            <person name="Ovreas L."/>
            <person name="Rohde M."/>
            <person name="Galperin M.Y."/>
            <person name="Jogler C."/>
        </authorList>
    </citation>
    <scope>NUCLEOTIDE SEQUENCE [LARGE SCALE GENOMIC DNA]</scope>
    <source>
        <strain evidence="2 3">Poly30</strain>
    </source>
</reference>
<dbReference type="EMBL" id="CP036434">
    <property type="protein sequence ID" value="QDV09835.1"/>
    <property type="molecule type" value="Genomic_DNA"/>
</dbReference>
<evidence type="ECO:0000259" key="1">
    <source>
        <dbReference type="Pfam" id="PF13472"/>
    </source>
</evidence>
<protein>
    <submittedName>
        <fullName evidence="2">GDSL-like Lipase/Acylhydrolase</fullName>
    </submittedName>
</protein>
<dbReference type="SUPFAM" id="SSF52266">
    <property type="entry name" value="SGNH hydrolase"/>
    <property type="match status" value="1"/>
</dbReference>
<dbReference type="Gene3D" id="3.40.50.1110">
    <property type="entry name" value="SGNH hydrolase"/>
    <property type="match status" value="1"/>
</dbReference>
<gene>
    <name evidence="2" type="ORF">Poly30_53950</name>
</gene>